<organism evidence="6 7">
    <name type="scientific">Artemisia annua</name>
    <name type="common">Sweet wormwood</name>
    <dbReference type="NCBI Taxonomy" id="35608"/>
    <lineage>
        <taxon>Eukaryota</taxon>
        <taxon>Viridiplantae</taxon>
        <taxon>Streptophyta</taxon>
        <taxon>Embryophyta</taxon>
        <taxon>Tracheophyta</taxon>
        <taxon>Spermatophyta</taxon>
        <taxon>Magnoliopsida</taxon>
        <taxon>eudicotyledons</taxon>
        <taxon>Gunneridae</taxon>
        <taxon>Pentapetalae</taxon>
        <taxon>asterids</taxon>
        <taxon>campanulids</taxon>
        <taxon>Asterales</taxon>
        <taxon>Asteraceae</taxon>
        <taxon>Asteroideae</taxon>
        <taxon>Anthemideae</taxon>
        <taxon>Artemisiinae</taxon>
        <taxon>Artemisia</taxon>
    </lineage>
</organism>
<comment type="similarity">
    <text evidence="1">Belongs to the peptidase C48 family.</text>
</comment>
<dbReference type="GO" id="GO:0008234">
    <property type="term" value="F:cysteine-type peptidase activity"/>
    <property type="evidence" value="ECO:0007669"/>
    <property type="project" value="InterPro"/>
</dbReference>
<evidence type="ECO:0000256" key="3">
    <source>
        <dbReference type="ARBA" id="ARBA00022801"/>
    </source>
</evidence>
<dbReference type="AlphaFoldDB" id="A0A2U1KKQ5"/>
<reference evidence="6 7" key="1">
    <citation type="journal article" date="2018" name="Mol. Plant">
        <title>The genome of Artemisia annua provides insight into the evolution of Asteraceae family and artemisinin biosynthesis.</title>
        <authorList>
            <person name="Shen Q."/>
            <person name="Zhang L."/>
            <person name="Liao Z."/>
            <person name="Wang S."/>
            <person name="Yan T."/>
            <person name="Shi P."/>
            <person name="Liu M."/>
            <person name="Fu X."/>
            <person name="Pan Q."/>
            <person name="Wang Y."/>
            <person name="Lv Z."/>
            <person name="Lu X."/>
            <person name="Zhang F."/>
            <person name="Jiang W."/>
            <person name="Ma Y."/>
            <person name="Chen M."/>
            <person name="Hao X."/>
            <person name="Li L."/>
            <person name="Tang Y."/>
            <person name="Lv G."/>
            <person name="Zhou Y."/>
            <person name="Sun X."/>
            <person name="Brodelius P.E."/>
            <person name="Rose J.K.C."/>
            <person name="Tang K."/>
        </authorList>
    </citation>
    <scope>NUCLEOTIDE SEQUENCE [LARGE SCALE GENOMIC DNA]</scope>
    <source>
        <strain evidence="7">cv. Huhao1</strain>
        <tissue evidence="6">Leaf</tissue>
    </source>
</reference>
<sequence length="594" mass="69859">MNSFESSIQWWNKFPNVTPRGIAWTRRKIFRLSDFSALFGKTSKVNFDIKPTIDEQQSDWDLPIIDRSETSLTKELMLKDHVITQLNAHVFKLEAIIQVLGHDKFGGVLEKLEFNNVFRNLSAEFCDELNHDFLELFASTKDAETDDDVEYILQDELRLRLDEEERWRLEEERINEEENRLRLEEEKQFRAKQEKMLLYQAEKKKKAKELMKSKHMKIYRKRLAPAKWTDGSSDVSAYYWSKKYLQSEKKILFGIVDPDMMDLLRDVEPWVESGPLHCKFPWCQDVCVDHRFCESLVCVDPPRQEWVMDEHIELWVRYMWHVRPGNANWAMVSSYFVQLLLQDSMPLWYADGKTYNIPWSDVDKVIIPINEPKKHWLVAQFDIRSGYGARGSHTTPFTLTYDQGYFGYLYLVDDDFTLKPLNLLVPSFPRSHDNKNFPYLDLTPVGTSQGVWCFHSFYKIAVIWNPSLKKSVGLTVPTLLSQRVGHKSFIAFGVSPHNMDPTVLHISLPTKGHGRWFVSWFSLNTKQWNPLDPKKLPRESIRLKRSSQAVIGRYIFWVASEKHVQNEATGYCYKSFLIMSFDLISMTFQEVEIP</sequence>
<dbReference type="SUPFAM" id="SSF54001">
    <property type="entry name" value="Cysteine proteinases"/>
    <property type="match status" value="1"/>
</dbReference>
<protein>
    <submittedName>
        <fullName evidence="6">F-box domain-containing protein</fullName>
    </submittedName>
</protein>
<feature type="coiled-coil region" evidence="4">
    <location>
        <begin position="159"/>
        <end position="194"/>
    </location>
</feature>
<evidence type="ECO:0000259" key="5">
    <source>
        <dbReference type="PROSITE" id="PS50600"/>
    </source>
</evidence>
<dbReference type="Gene3D" id="3.40.395.10">
    <property type="entry name" value="Adenoviral Proteinase, Chain A"/>
    <property type="match status" value="1"/>
</dbReference>
<keyword evidence="2" id="KW-0645">Protease</keyword>
<proteinExistence type="inferred from homology"/>
<feature type="domain" description="Ubiquitin-like protease family profile" evidence="5">
    <location>
        <begin position="286"/>
        <end position="594"/>
    </location>
</feature>
<dbReference type="PROSITE" id="PS50600">
    <property type="entry name" value="ULP_PROTEASE"/>
    <property type="match status" value="1"/>
</dbReference>
<keyword evidence="3" id="KW-0378">Hydrolase</keyword>
<evidence type="ECO:0000256" key="2">
    <source>
        <dbReference type="ARBA" id="ARBA00022670"/>
    </source>
</evidence>
<keyword evidence="4" id="KW-0175">Coiled coil</keyword>
<accession>A0A2U1KKQ5</accession>
<gene>
    <name evidence="6" type="ORF">CTI12_AA591390</name>
</gene>
<dbReference type="InterPro" id="IPR003653">
    <property type="entry name" value="Peptidase_C48_C"/>
</dbReference>
<dbReference type="EMBL" id="PKPP01016891">
    <property type="protein sequence ID" value="PWA37354.1"/>
    <property type="molecule type" value="Genomic_DNA"/>
</dbReference>
<evidence type="ECO:0000256" key="4">
    <source>
        <dbReference type="SAM" id="Coils"/>
    </source>
</evidence>
<evidence type="ECO:0000313" key="6">
    <source>
        <dbReference type="EMBL" id="PWA37354.1"/>
    </source>
</evidence>
<comment type="caution">
    <text evidence="6">The sequence shown here is derived from an EMBL/GenBank/DDBJ whole genome shotgun (WGS) entry which is preliminary data.</text>
</comment>
<dbReference type="GO" id="GO:0006508">
    <property type="term" value="P:proteolysis"/>
    <property type="evidence" value="ECO:0007669"/>
    <property type="project" value="UniProtKB-KW"/>
</dbReference>
<evidence type="ECO:0000256" key="1">
    <source>
        <dbReference type="ARBA" id="ARBA00005234"/>
    </source>
</evidence>
<name>A0A2U1KKQ5_ARTAN</name>
<dbReference type="InterPro" id="IPR038765">
    <property type="entry name" value="Papain-like_cys_pep_sf"/>
</dbReference>
<keyword evidence="7" id="KW-1185">Reference proteome</keyword>
<evidence type="ECO:0000313" key="7">
    <source>
        <dbReference type="Proteomes" id="UP000245207"/>
    </source>
</evidence>
<dbReference type="Proteomes" id="UP000245207">
    <property type="component" value="Unassembled WGS sequence"/>
</dbReference>